<dbReference type="Proteomes" id="UP000729913">
    <property type="component" value="Unassembled WGS sequence"/>
</dbReference>
<dbReference type="InterPro" id="IPR002110">
    <property type="entry name" value="Ankyrin_rpt"/>
</dbReference>
<evidence type="ECO:0000256" key="2">
    <source>
        <dbReference type="ARBA" id="ARBA00023043"/>
    </source>
</evidence>
<dbReference type="GO" id="GO:0051059">
    <property type="term" value="F:NF-kappaB binding"/>
    <property type="evidence" value="ECO:0007669"/>
    <property type="project" value="TreeGrafter"/>
</dbReference>
<gene>
    <name evidence="3" type="ORF">G9C98_000843</name>
</gene>
<dbReference type="InterPro" id="IPR051070">
    <property type="entry name" value="NF-kappa-B_inhibitor"/>
</dbReference>
<evidence type="ECO:0000313" key="4">
    <source>
        <dbReference type="Proteomes" id="UP000729913"/>
    </source>
</evidence>
<dbReference type="Pfam" id="PF12796">
    <property type="entry name" value="Ank_2"/>
    <property type="match status" value="1"/>
</dbReference>
<dbReference type="AlphaFoldDB" id="A0A8J5R0R1"/>
<organism evidence="3 4">
    <name type="scientific">Cotesia typhae</name>
    <dbReference type="NCBI Taxonomy" id="2053667"/>
    <lineage>
        <taxon>Eukaryota</taxon>
        <taxon>Metazoa</taxon>
        <taxon>Ecdysozoa</taxon>
        <taxon>Arthropoda</taxon>
        <taxon>Hexapoda</taxon>
        <taxon>Insecta</taxon>
        <taxon>Pterygota</taxon>
        <taxon>Neoptera</taxon>
        <taxon>Endopterygota</taxon>
        <taxon>Hymenoptera</taxon>
        <taxon>Apocrita</taxon>
        <taxon>Ichneumonoidea</taxon>
        <taxon>Braconidae</taxon>
        <taxon>Microgastrinae</taxon>
        <taxon>Cotesia</taxon>
    </lineage>
</organism>
<reference evidence="3" key="1">
    <citation type="submission" date="2020-03" db="EMBL/GenBank/DDBJ databases">
        <authorList>
            <person name="Chebbi M.A."/>
            <person name="Drezen J.M."/>
        </authorList>
    </citation>
    <scope>NUCLEOTIDE SEQUENCE</scope>
    <source>
        <tissue evidence="3">Whole body</tissue>
    </source>
</reference>
<reference evidence="3" key="2">
    <citation type="submission" date="2021-04" db="EMBL/GenBank/DDBJ databases">
        <title>Genome-wide patterns of bracovirus chromosomal integration into multiple host tissues during parasitism.</title>
        <authorList>
            <person name="Chebbi M.A.C."/>
        </authorList>
    </citation>
    <scope>NUCLEOTIDE SEQUENCE</scope>
    <source>
        <tissue evidence="3">Whole body</tissue>
    </source>
</reference>
<dbReference type="SMART" id="SM00248">
    <property type="entry name" value="ANK"/>
    <property type="match status" value="4"/>
</dbReference>
<keyword evidence="1" id="KW-0677">Repeat</keyword>
<keyword evidence="2" id="KW-0040">ANK repeat</keyword>
<dbReference type="PANTHER" id="PTHR46680:SF3">
    <property type="entry name" value="NF-KAPPA-B INHIBITOR CACTUS"/>
    <property type="match status" value="1"/>
</dbReference>
<proteinExistence type="predicted"/>
<dbReference type="PANTHER" id="PTHR46680">
    <property type="entry name" value="NF-KAPPA-B INHIBITOR ALPHA"/>
    <property type="match status" value="1"/>
</dbReference>
<protein>
    <recommendedName>
        <fullName evidence="5">Viral ankyrin</fullName>
    </recommendedName>
</protein>
<dbReference type="GO" id="GO:0071356">
    <property type="term" value="P:cellular response to tumor necrosis factor"/>
    <property type="evidence" value="ECO:0007669"/>
    <property type="project" value="TreeGrafter"/>
</dbReference>
<dbReference type="OrthoDB" id="20727at2759"/>
<evidence type="ECO:0000256" key="1">
    <source>
        <dbReference type="ARBA" id="ARBA00022737"/>
    </source>
</evidence>
<evidence type="ECO:0008006" key="5">
    <source>
        <dbReference type="Google" id="ProtNLM"/>
    </source>
</evidence>
<evidence type="ECO:0000313" key="3">
    <source>
        <dbReference type="EMBL" id="KAG8040272.1"/>
    </source>
</evidence>
<sequence length="155" mass="18184">MWSSKNFIFSGEHSREGENILHYLCRNGGVIDLLEYKNAIIDENRYLVREYNFQGQQCIHIVASEDKLDPRKKLMRLMEWGADINAKESINGDTPLHITVRTKNYELAEWLCRQPQVNIEALNYAQQTPYHLAYEYNNAKMMNILEEIAAERKTS</sequence>
<keyword evidence="4" id="KW-1185">Reference proteome</keyword>
<accession>A0A8J5R0R1</accession>
<name>A0A8J5R0R1_9HYME</name>
<dbReference type="EMBL" id="JAAOIC020000023">
    <property type="protein sequence ID" value="KAG8040272.1"/>
    <property type="molecule type" value="Genomic_DNA"/>
</dbReference>
<comment type="caution">
    <text evidence="3">The sequence shown here is derived from an EMBL/GenBank/DDBJ whole genome shotgun (WGS) entry which is preliminary data.</text>
</comment>
<dbReference type="GO" id="GO:0005829">
    <property type="term" value="C:cytosol"/>
    <property type="evidence" value="ECO:0007669"/>
    <property type="project" value="TreeGrafter"/>
</dbReference>